<name>A0ABD2ZL99_9GENT</name>
<accession>A0ABD2ZL99</accession>
<evidence type="ECO:0000313" key="3">
    <source>
        <dbReference type="EMBL" id="KAL3519202.1"/>
    </source>
</evidence>
<proteinExistence type="predicted"/>
<protein>
    <submittedName>
        <fullName evidence="3">Uncharacterized protein</fullName>
    </submittedName>
</protein>
<sequence>MYMEEENLYDDDNDMDQPIGELRNNARRHWRQPRFNVHMPLVDYGVITTAIAMALWQDMYDVATENEADIKCKVGEESNKKMRFSAL</sequence>
<evidence type="ECO:0000256" key="2">
    <source>
        <dbReference type="SAM" id="Phobius"/>
    </source>
</evidence>
<organism evidence="3 4">
    <name type="scientific">Cinchona calisaya</name>
    <dbReference type="NCBI Taxonomy" id="153742"/>
    <lineage>
        <taxon>Eukaryota</taxon>
        <taxon>Viridiplantae</taxon>
        <taxon>Streptophyta</taxon>
        <taxon>Embryophyta</taxon>
        <taxon>Tracheophyta</taxon>
        <taxon>Spermatophyta</taxon>
        <taxon>Magnoliopsida</taxon>
        <taxon>eudicotyledons</taxon>
        <taxon>Gunneridae</taxon>
        <taxon>Pentapetalae</taxon>
        <taxon>asterids</taxon>
        <taxon>lamiids</taxon>
        <taxon>Gentianales</taxon>
        <taxon>Rubiaceae</taxon>
        <taxon>Cinchonoideae</taxon>
        <taxon>Cinchoneae</taxon>
        <taxon>Cinchona</taxon>
    </lineage>
</organism>
<keyword evidence="2" id="KW-0472">Membrane</keyword>
<keyword evidence="2" id="KW-0812">Transmembrane</keyword>
<feature type="transmembrane region" description="Helical" evidence="2">
    <location>
        <begin position="37"/>
        <end position="56"/>
    </location>
</feature>
<keyword evidence="2" id="KW-1133">Transmembrane helix</keyword>
<dbReference type="Proteomes" id="UP001630127">
    <property type="component" value="Unassembled WGS sequence"/>
</dbReference>
<comment type="caution">
    <text evidence="3">The sequence shown here is derived from an EMBL/GenBank/DDBJ whole genome shotgun (WGS) entry which is preliminary data.</text>
</comment>
<evidence type="ECO:0000256" key="1">
    <source>
        <dbReference type="SAM" id="MobiDB-lite"/>
    </source>
</evidence>
<dbReference type="AlphaFoldDB" id="A0ABD2ZL99"/>
<feature type="region of interest" description="Disordered" evidence="1">
    <location>
        <begin position="1"/>
        <end position="20"/>
    </location>
</feature>
<gene>
    <name evidence="3" type="ORF">ACH5RR_021791</name>
</gene>
<reference evidence="3 4" key="1">
    <citation type="submission" date="2024-11" db="EMBL/GenBank/DDBJ databases">
        <title>A near-complete genome assembly of Cinchona calisaya.</title>
        <authorList>
            <person name="Lian D.C."/>
            <person name="Zhao X.W."/>
            <person name="Wei L."/>
        </authorList>
    </citation>
    <scope>NUCLEOTIDE SEQUENCE [LARGE SCALE GENOMIC DNA]</scope>
    <source>
        <tissue evidence="3">Nenye</tissue>
    </source>
</reference>
<feature type="compositionally biased region" description="Acidic residues" evidence="1">
    <location>
        <begin position="1"/>
        <end position="15"/>
    </location>
</feature>
<dbReference type="EMBL" id="JBJUIK010000009">
    <property type="protein sequence ID" value="KAL3519202.1"/>
    <property type="molecule type" value="Genomic_DNA"/>
</dbReference>
<keyword evidence="4" id="KW-1185">Reference proteome</keyword>
<evidence type="ECO:0000313" key="4">
    <source>
        <dbReference type="Proteomes" id="UP001630127"/>
    </source>
</evidence>